<dbReference type="SUPFAM" id="SSF48371">
    <property type="entry name" value="ARM repeat"/>
    <property type="match status" value="1"/>
</dbReference>
<evidence type="ECO:0000256" key="7">
    <source>
        <dbReference type="ARBA" id="ARBA00023242"/>
    </source>
</evidence>
<feature type="repeat" description="HEAT" evidence="9">
    <location>
        <begin position="954"/>
        <end position="992"/>
    </location>
</feature>
<comment type="similarity">
    <text evidence="8">Belongs to the phosphatase 2A regulatory subunit A family.</text>
</comment>
<evidence type="ECO:0000256" key="4">
    <source>
        <dbReference type="ARBA" id="ARBA00022728"/>
    </source>
</evidence>
<evidence type="ECO:0000256" key="2">
    <source>
        <dbReference type="ARBA" id="ARBA00005754"/>
    </source>
</evidence>
<dbReference type="Pfam" id="PF22646">
    <property type="entry name" value="PPP2R1A-like_HEAT"/>
    <property type="match status" value="1"/>
</dbReference>
<evidence type="ECO:0000259" key="12">
    <source>
        <dbReference type="Pfam" id="PF22646"/>
    </source>
</evidence>
<dbReference type="InterPro" id="IPR054573">
    <property type="entry name" value="PP2A/SF3B1-like_HEAT"/>
</dbReference>
<dbReference type="OrthoDB" id="438939at2759"/>
<evidence type="ECO:0000256" key="3">
    <source>
        <dbReference type="ARBA" id="ARBA00022664"/>
    </source>
</evidence>
<feature type="compositionally biased region" description="Acidic residues" evidence="10">
    <location>
        <begin position="160"/>
        <end position="169"/>
    </location>
</feature>
<feature type="compositionally biased region" description="Polar residues" evidence="10">
    <location>
        <begin position="145"/>
        <end position="158"/>
    </location>
</feature>
<dbReference type="EMBL" id="AZBU02000009">
    <property type="protein sequence ID" value="TKR64394.1"/>
    <property type="molecule type" value="Genomic_DNA"/>
</dbReference>
<feature type="region of interest" description="Disordered" evidence="10">
    <location>
        <begin position="100"/>
        <end position="179"/>
    </location>
</feature>
<dbReference type="PANTHER" id="PTHR12097">
    <property type="entry name" value="SPLICING FACTOR 3B, SUBUNIT 1-RELATED"/>
    <property type="match status" value="1"/>
</dbReference>
<feature type="compositionally biased region" description="Polar residues" evidence="10">
    <location>
        <begin position="340"/>
        <end position="358"/>
    </location>
</feature>
<feature type="region of interest" description="Disordered" evidence="10">
    <location>
        <begin position="216"/>
        <end position="428"/>
    </location>
</feature>
<feature type="compositionally biased region" description="Basic and acidic residues" evidence="10">
    <location>
        <begin position="381"/>
        <end position="390"/>
    </location>
</feature>
<sequence length="1412" mass="157643">MSGGLKHRGVVFDFRSSEIIMSEKALNHRSDFVCKLAFVCPQIQNSFRKGLAAISSTAGARVVASCLTDRIGFRVTFRSYNTMSGPARTHAEIEQQIAELQQRNRQIQAERDDDDDERPNGSNGASEKVAFGSAGGFDQDVYGSTRGSRGSNYVTSLNIADDEDDEDDELSAKMQRNSYSAPKKFLEEAAETVDEDHEEDPFQETRQKKIIERQSEYQKRQYQRHLSPERADMFVDQTPDARSRTYGQIMKEAQYAEERDKVEREMRDKAKTGELKAKEPPVKKARWDEGKSETLGAGSTVAASGGRKKRLDFSAADAAEAATPRAPAAWEETPMHASATDATPQSNRWDQTPSSQSTRRNRWDETPRDVAPMTPGWGAETPREVKKEEGISVEATPSESKRRSRWDMTPAAQNGAATPSFNAGSMTPSMAGGFTPSASMGMMTPGGATPVGSAAMAMKTPAPGHMVPMTPEQMALYKYEKEIDDRNRPLSDEELDALFPPGYKILQPPNTYVPIRTPARKLMATPTPMGGAGSGGFMMQATPERGSGGGAGEKGVGGIVDTQPKDKELPALKPEDMQYFDKLLLDVDESTLSREEQIEREIMGYLLKIKNGAPPQRKSGLRKITEGARRFGAGPLFNQILPLLMSPTLEDQERHLMVKVIDRILYKLDDLVRPYVHKILVVIEPLLIDEDYYARVEGREIISNLAKAAGLATMISTMRPDIDNVDEYVRNTTARAFAVVASALGIPALLPFLKAVCKSKKSWQARHTGIKIVQQIAILMGCAVLPHLKSLVEIVEGGLVDEQQKVRTITALCLAALAEAATPYGIEAFDTVLKPLWKGIRTHRGKGLAAFLKAIGYLIPLMDADYASYYTREVMLILIREFASPDEEMKKIVLKVVKQCCATDGVEASYIRAEILTPYFKSFWNQRMAMDRRNYRQLVDTTVEIAQKVGSADMVSRIVDDLKDENEMYRKMVMETIENIVSLMGANDIDSRLEEQLIDGILYAFQEQTQEDAVMLDGFGTVCRNLGKRTKPYLPQICGTILWRLNNKSAKVRQQAADLIARIAGVMNLCQEEKLMNHLGVVLYEYLGEEYPEVLGSILGALNAICTVIGMTKMTPPIKDLLPRLTPILKNRHEKVQENCIDLVGRIADRGSEYVSAREWMRICFELLDLLKAHKKSIRRSAINTFGFIAKAIGPHDVLATLLNNLKVQERQLRVCTTVAIAIVSETCAPFTVLPAIMNEYRVPEINVQNGVLKALSFMFEYIGEMAKDYIYAVTPLLIDALMERDIVHRQIAMDAVAHLTLGVYGFGCEDALIHLLNYVWPNMLENSPHVIQRFIFACEAMRVSLGPLRVMQYCLQGLWHPARKVREPCWKVYNNLILGSQDAMVAGYPRFEVHTHRIGLRFIEFLLLLPL</sequence>
<organism evidence="13 14">
    <name type="scientific">Steinernema carpocapsae</name>
    <name type="common">Entomopathogenic nematode</name>
    <dbReference type="NCBI Taxonomy" id="34508"/>
    <lineage>
        <taxon>Eukaryota</taxon>
        <taxon>Metazoa</taxon>
        <taxon>Ecdysozoa</taxon>
        <taxon>Nematoda</taxon>
        <taxon>Chromadorea</taxon>
        <taxon>Rhabditida</taxon>
        <taxon>Tylenchina</taxon>
        <taxon>Panagrolaimomorpha</taxon>
        <taxon>Strongyloidoidea</taxon>
        <taxon>Steinernematidae</taxon>
        <taxon>Steinernema</taxon>
    </lineage>
</organism>
<reference evidence="13 14" key="2">
    <citation type="journal article" date="2019" name="G3 (Bethesda)">
        <title>Hybrid Assembly of the Genome of the Entomopathogenic Nematode Steinernema carpocapsae Identifies the X-Chromosome.</title>
        <authorList>
            <person name="Serra L."/>
            <person name="Macchietto M."/>
            <person name="Macias-Munoz A."/>
            <person name="McGill C.J."/>
            <person name="Rodriguez I.M."/>
            <person name="Rodriguez B."/>
            <person name="Murad R."/>
            <person name="Mortazavi A."/>
        </authorList>
    </citation>
    <scope>NUCLEOTIDE SEQUENCE [LARGE SCALE GENOMIC DNA]</scope>
    <source>
        <strain evidence="13 14">ALL</strain>
    </source>
</reference>
<dbReference type="Proteomes" id="UP000298663">
    <property type="component" value="Unassembled WGS sequence"/>
</dbReference>
<dbReference type="InterPro" id="IPR038737">
    <property type="entry name" value="SF3b_su1-like"/>
</dbReference>
<evidence type="ECO:0000256" key="10">
    <source>
        <dbReference type="SAM" id="MobiDB-lite"/>
    </source>
</evidence>
<feature type="compositionally biased region" description="Basic and acidic residues" evidence="10">
    <location>
        <begin position="254"/>
        <end position="292"/>
    </location>
</feature>
<protein>
    <submittedName>
        <fullName evidence="13">Uncharacterized protein</fullName>
    </submittedName>
</protein>
<dbReference type="STRING" id="34508.A0A4U5M6C3"/>
<dbReference type="InterPro" id="IPR015016">
    <property type="entry name" value="SF3b_su1"/>
</dbReference>
<dbReference type="GO" id="GO:0000245">
    <property type="term" value="P:spliceosomal complex assembly"/>
    <property type="evidence" value="ECO:0007669"/>
    <property type="project" value="InterPro"/>
</dbReference>
<keyword evidence="3" id="KW-0507">mRNA processing</keyword>
<evidence type="ECO:0000256" key="9">
    <source>
        <dbReference type="PROSITE-ProRule" id="PRU00103"/>
    </source>
</evidence>
<dbReference type="Pfam" id="PF08920">
    <property type="entry name" value="SF3b1"/>
    <property type="match status" value="1"/>
</dbReference>
<evidence type="ECO:0000256" key="1">
    <source>
        <dbReference type="ARBA" id="ARBA00004123"/>
    </source>
</evidence>
<reference evidence="13 14" key="1">
    <citation type="journal article" date="2015" name="Genome Biol.">
        <title>Comparative genomics of Steinernema reveals deeply conserved gene regulatory networks.</title>
        <authorList>
            <person name="Dillman A.R."/>
            <person name="Macchietto M."/>
            <person name="Porter C.F."/>
            <person name="Rogers A."/>
            <person name="Williams B."/>
            <person name="Antoshechkin I."/>
            <person name="Lee M.M."/>
            <person name="Goodwin Z."/>
            <person name="Lu X."/>
            <person name="Lewis E.E."/>
            <person name="Goodrich-Blair H."/>
            <person name="Stock S.P."/>
            <person name="Adams B.J."/>
            <person name="Sternberg P.W."/>
            <person name="Mortazavi A."/>
        </authorList>
    </citation>
    <scope>NUCLEOTIDE SEQUENCE [LARGE SCALE GENOMIC DNA]</scope>
    <source>
        <strain evidence="13 14">ALL</strain>
    </source>
</reference>
<dbReference type="InterPro" id="IPR011989">
    <property type="entry name" value="ARM-like"/>
</dbReference>
<dbReference type="GO" id="GO:0005681">
    <property type="term" value="C:spliceosomal complex"/>
    <property type="evidence" value="ECO:0007669"/>
    <property type="project" value="UniProtKB-KW"/>
</dbReference>
<keyword evidence="5" id="KW-0677">Repeat</keyword>
<dbReference type="Gene3D" id="1.25.10.10">
    <property type="entry name" value="Leucine-rich Repeat Variant"/>
    <property type="match status" value="3"/>
</dbReference>
<feature type="domain" description="Splicing factor 3B subunit 1" evidence="11">
    <location>
        <begin position="397"/>
        <end position="543"/>
    </location>
</feature>
<evidence type="ECO:0000313" key="13">
    <source>
        <dbReference type="EMBL" id="TKR64394.1"/>
    </source>
</evidence>
<dbReference type="FunFam" id="1.25.10.10:FF:000066">
    <property type="entry name" value="Splicing factor 3B subunit 1"/>
    <property type="match status" value="1"/>
</dbReference>
<name>A0A4U5M6C3_STECR</name>
<evidence type="ECO:0000256" key="8">
    <source>
        <dbReference type="ARBA" id="ARBA00038332"/>
    </source>
</evidence>
<comment type="similarity">
    <text evidence="2">Belongs to the SF3B1 family.</text>
</comment>
<keyword evidence="7" id="KW-0539">Nucleus</keyword>
<keyword evidence="14" id="KW-1185">Reference proteome</keyword>
<dbReference type="InterPro" id="IPR021133">
    <property type="entry name" value="HEAT_type_2"/>
</dbReference>
<feature type="compositionally biased region" description="Polar residues" evidence="10">
    <location>
        <begin position="411"/>
        <end position="428"/>
    </location>
</feature>
<dbReference type="InterPro" id="IPR016024">
    <property type="entry name" value="ARM-type_fold"/>
</dbReference>
<gene>
    <name evidence="13" type="ORF">L596_024936</name>
</gene>
<dbReference type="GO" id="GO:0003729">
    <property type="term" value="F:mRNA binding"/>
    <property type="evidence" value="ECO:0007669"/>
    <property type="project" value="InterPro"/>
</dbReference>
<comment type="caution">
    <text evidence="13">The sequence shown here is derived from an EMBL/GenBank/DDBJ whole genome shotgun (WGS) entry which is preliminary data.</text>
</comment>
<feature type="compositionally biased region" description="Low complexity" evidence="10">
    <location>
        <begin position="315"/>
        <end position="332"/>
    </location>
</feature>
<dbReference type="FunFam" id="1.25.10.10:FF:000504">
    <property type="entry name" value="Splicing factor 3B subunit 1, putative"/>
    <property type="match status" value="1"/>
</dbReference>
<evidence type="ECO:0000256" key="5">
    <source>
        <dbReference type="ARBA" id="ARBA00022737"/>
    </source>
</evidence>
<feature type="compositionally biased region" description="Basic and acidic residues" evidence="10">
    <location>
        <begin position="226"/>
        <end position="243"/>
    </location>
</feature>
<evidence type="ECO:0000259" key="11">
    <source>
        <dbReference type="Pfam" id="PF08920"/>
    </source>
</evidence>
<feature type="domain" description="Phosphatase PP2A regulatory subunit A/Splicing factor 3B subunit 1-like HEAT repeat" evidence="12">
    <location>
        <begin position="1191"/>
        <end position="1269"/>
    </location>
</feature>
<evidence type="ECO:0000313" key="14">
    <source>
        <dbReference type="Proteomes" id="UP000298663"/>
    </source>
</evidence>
<accession>A0A4U5M6C3</accession>
<dbReference type="FunFam" id="1.25.10.10:FF:000810">
    <property type="entry name" value="Splicing factor 3B subunit 1"/>
    <property type="match status" value="1"/>
</dbReference>
<evidence type="ECO:0000256" key="6">
    <source>
        <dbReference type="ARBA" id="ARBA00023187"/>
    </source>
</evidence>
<keyword evidence="4" id="KW-0747">Spliceosome</keyword>
<dbReference type="PROSITE" id="PS50077">
    <property type="entry name" value="HEAT_REPEAT"/>
    <property type="match status" value="1"/>
</dbReference>
<comment type="subcellular location">
    <subcellularLocation>
        <location evidence="1">Nucleus</location>
    </subcellularLocation>
</comment>
<keyword evidence="6" id="KW-0508">mRNA splicing</keyword>
<proteinExistence type="inferred from homology"/>